<evidence type="ECO:0000259" key="2">
    <source>
        <dbReference type="SMART" id="SM00065"/>
    </source>
</evidence>
<dbReference type="Gene3D" id="1.10.10.2840">
    <property type="entry name" value="PucR C-terminal helix-turn-helix domain"/>
    <property type="match status" value="1"/>
</dbReference>
<feature type="domain" description="GAF" evidence="2">
    <location>
        <begin position="51"/>
        <end position="213"/>
    </location>
</feature>
<dbReference type="Pfam" id="PF13556">
    <property type="entry name" value="HTH_30"/>
    <property type="match status" value="1"/>
</dbReference>
<dbReference type="InterPro" id="IPR051448">
    <property type="entry name" value="CdaR-like_regulators"/>
</dbReference>
<evidence type="ECO:0000313" key="4">
    <source>
        <dbReference type="Proteomes" id="UP000609323"/>
    </source>
</evidence>
<dbReference type="InterPro" id="IPR003018">
    <property type="entry name" value="GAF"/>
</dbReference>
<dbReference type="Pfam" id="PF17853">
    <property type="entry name" value="GGDEF_2"/>
    <property type="match status" value="1"/>
</dbReference>
<comment type="similarity">
    <text evidence="1">Belongs to the CdaR family.</text>
</comment>
<dbReference type="Proteomes" id="UP000609323">
    <property type="component" value="Unassembled WGS sequence"/>
</dbReference>
<dbReference type="InterPro" id="IPR041522">
    <property type="entry name" value="CdaR_GGDEF"/>
</dbReference>
<name>A0ABQ1FTT0_9BACL</name>
<sequence>MASYLIRKRVIEMSEPISSISVSELQRRLTQNELLIEAAQYFTSSLKLDDVLTRILDRVLNVIEAADAGVLFIYDKQNDRLKPMACSGFLWEKMQHVILSPGESMTGLTLKSRQAQIFHNSETVLRNTDLMSPSNKVFYDQSLEPVRQSIGEAFLIQSVMCAPLLIRGECIGVMTIDNFTHRSFTNDDLNLLAALSNLAAVALDNAHLYQEEKSKKEQLEELNHVIHSQNQQLNRINQTHDRLMRLILSGKSLSEFGTAVYDTLENPIILFDSLLNVLTEHPPDAFDFDIHTPPFMAELQQVLQKRESCRVETGPDRTASSSVMLFPVVASSEIFGILAVSEVNLRLSDQDIVLAEQCCLVLAMELLKREAVYETEQRLKDEFLDELFSEKNVGTLRERAKSMGLSADDSFVFMVADIEFPSGSLPVIPDKSVNRYVLRTIETELQSANRYSLVLHKLNAYVIILALPKELDQALALKRSRIVAKQLHEALRRLYPGIQCSIGIGRVCKNFEGFVQSYEDAKQSVAYSKRRKDKNSIKDYVELGAVQFILNQPQENLLQFVRDLLQPLLDYPSPKRNELLKALDAFILSGKRFKEAASLLDIHPNTFAYRMKRIEEILDLRLEQHAVFFDLQFAWQVLDMLDLKQSLLDGQKIGSFSG</sequence>
<dbReference type="InterPro" id="IPR025736">
    <property type="entry name" value="PucR_C-HTH_dom"/>
</dbReference>
<reference evidence="4" key="1">
    <citation type="journal article" date="2019" name="Int. J. Syst. Evol. Microbiol.">
        <title>The Global Catalogue of Microorganisms (GCM) 10K type strain sequencing project: providing services to taxonomists for standard genome sequencing and annotation.</title>
        <authorList>
            <consortium name="The Broad Institute Genomics Platform"/>
            <consortium name="The Broad Institute Genome Sequencing Center for Infectious Disease"/>
            <person name="Wu L."/>
            <person name="Ma J."/>
        </authorList>
    </citation>
    <scope>NUCLEOTIDE SEQUENCE [LARGE SCALE GENOMIC DNA]</scope>
    <source>
        <strain evidence="4">CGMCC 1.15044</strain>
    </source>
</reference>
<dbReference type="PANTHER" id="PTHR33744">
    <property type="entry name" value="CARBOHYDRATE DIACID REGULATOR"/>
    <property type="match status" value="1"/>
</dbReference>
<accession>A0ABQ1FTT0</accession>
<dbReference type="PANTHER" id="PTHR33744:SF1">
    <property type="entry name" value="DNA-BINDING TRANSCRIPTIONAL ACTIVATOR ADER"/>
    <property type="match status" value="1"/>
</dbReference>
<evidence type="ECO:0000256" key="1">
    <source>
        <dbReference type="ARBA" id="ARBA00006754"/>
    </source>
</evidence>
<dbReference type="SUPFAM" id="SSF55781">
    <property type="entry name" value="GAF domain-like"/>
    <property type="match status" value="1"/>
</dbReference>
<dbReference type="SMART" id="SM00065">
    <property type="entry name" value="GAF"/>
    <property type="match status" value="1"/>
</dbReference>
<dbReference type="Gene3D" id="3.30.450.40">
    <property type="match status" value="2"/>
</dbReference>
<dbReference type="InterPro" id="IPR029016">
    <property type="entry name" value="GAF-like_dom_sf"/>
</dbReference>
<organism evidence="3 4">
    <name type="scientific">Paenibacillus physcomitrellae</name>
    <dbReference type="NCBI Taxonomy" id="1619311"/>
    <lineage>
        <taxon>Bacteria</taxon>
        <taxon>Bacillati</taxon>
        <taxon>Bacillota</taxon>
        <taxon>Bacilli</taxon>
        <taxon>Bacillales</taxon>
        <taxon>Paenibacillaceae</taxon>
        <taxon>Paenibacillus</taxon>
    </lineage>
</organism>
<comment type="caution">
    <text evidence="3">The sequence shown here is derived from an EMBL/GenBank/DDBJ whole genome shotgun (WGS) entry which is preliminary data.</text>
</comment>
<dbReference type="Pfam" id="PF01590">
    <property type="entry name" value="GAF"/>
    <property type="match status" value="1"/>
</dbReference>
<proteinExistence type="inferred from homology"/>
<evidence type="ECO:0000313" key="3">
    <source>
        <dbReference type="EMBL" id="GGA29441.1"/>
    </source>
</evidence>
<dbReference type="EMBL" id="BMHF01000003">
    <property type="protein sequence ID" value="GGA29441.1"/>
    <property type="molecule type" value="Genomic_DNA"/>
</dbReference>
<dbReference type="InterPro" id="IPR042070">
    <property type="entry name" value="PucR_C-HTH_sf"/>
</dbReference>
<protein>
    <recommendedName>
        <fullName evidence="2">GAF domain-containing protein</fullName>
    </recommendedName>
</protein>
<gene>
    <name evidence="3" type="ORF">GCM10010917_13060</name>
</gene>
<keyword evidence="4" id="KW-1185">Reference proteome</keyword>